<dbReference type="OrthoDB" id="8448455at2"/>
<organism evidence="2 3">
    <name type="scientific">Palleronia aestuarii</name>
    <dbReference type="NCBI Taxonomy" id="568105"/>
    <lineage>
        <taxon>Bacteria</taxon>
        <taxon>Pseudomonadati</taxon>
        <taxon>Pseudomonadota</taxon>
        <taxon>Alphaproteobacteria</taxon>
        <taxon>Rhodobacterales</taxon>
        <taxon>Roseobacteraceae</taxon>
        <taxon>Palleronia</taxon>
    </lineage>
</organism>
<dbReference type="AlphaFoldDB" id="A0A2W7N9M1"/>
<name>A0A2W7N9M1_9RHOB</name>
<evidence type="ECO:0000259" key="1">
    <source>
        <dbReference type="Pfam" id="PF09350"/>
    </source>
</evidence>
<protein>
    <submittedName>
        <fullName evidence="2">Uncharacterized protein DUF1992</fullName>
    </submittedName>
</protein>
<reference evidence="2 3" key="1">
    <citation type="submission" date="2018-06" db="EMBL/GenBank/DDBJ databases">
        <title>Genomic Encyclopedia of Archaeal and Bacterial Type Strains, Phase II (KMG-II): from individual species to whole genera.</title>
        <authorList>
            <person name="Goeker M."/>
        </authorList>
    </citation>
    <scope>NUCLEOTIDE SEQUENCE [LARGE SCALE GENOMIC DNA]</scope>
    <source>
        <strain evidence="2 3">DSM 22009</strain>
    </source>
</reference>
<sequence>MSWLWRIAERRIEEAREAGDLTGLAGEGRPLDLGGAERGIDAIEAAGHRMMKAEGVVPPEVALRRKAAEQRAVLAATEDPEARKVAMAALSETMMRIAMMSERRRGLRG</sequence>
<dbReference type="EMBL" id="QKZL01000005">
    <property type="protein sequence ID" value="PZX17115.1"/>
    <property type="molecule type" value="Genomic_DNA"/>
</dbReference>
<evidence type="ECO:0000313" key="2">
    <source>
        <dbReference type="EMBL" id="PZX17115.1"/>
    </source>
</evidence>
<gene>
    <name evidence="2" type="ORF">LX81_01747</name>
</gene>
<comment type="caution">
    <text evidence="2">The sequence shown here is derived from an EMBL/GenBank/DDBJ whole genome shotgun (WGS) entry which is preliminary data.</text>
</comment>
<dbReference type="Pfam" id="PF09350">
    <property type="entry name" value="DJC28_CD"/>
    <property type="match status" value="1"/>
</dbReference>
<dbReference type="Proteomes" id="UP000248916">
    <property type="component" value="Unassembled WGS sequence"/>
</dbReference>
<proteinExistence type="predicted"/>
<feature type="domain" description="DnaJ homologue subfamily C member 28 conserved" evidence="1">
    <location>
        <begin position="7"/>
        <end position="74"/>
    </location>
</feature>
<accession>A0A2W7N9M1</accession>
<keyword evidence="3" id="KW-1185">Reference proteome</keyword>
<dbReference type="RefSeq" id="WP_111536890.1">
    <property type="nucleotide sequence ID" value="NZ_QKZL01000005.1"/>
</dbReference>
<evidence type="ECO:0000313" key="3">
    <source>
        <dbReference type="Proteomes" id="UP000248916"/>
    </source>
</evidence>
<dbReference type="InterPro" id="IPR018961">
    <property type="entry name" value="DnaJ_homolog_subfam-C_membr-28"/>
</dbReference>